<dbReference type="Proteomes" id="UP000027583">
    <property type="component" value="Unassembled WGS sequence"/>
</dbReference>
<dbReference type="InterPro" id="IPR052189">
    <property type="entry name" value="L-asp_N-monooxygenase_NS-form"/>
</dbReference>
<dbReference type="PANTHER" id="PTHR40254:SF1">
    <property type="entry name" value="BLR0577 PROTEIN"/>
    <property type="match status" value="1"/>
</dbReference>
<dbReference type="AlphaFoldDB" id="A0A060QK29"/>
<dbReference type="Gene3D" id="3.50.50.60">
    <property type="entry name" value="FAD/NAD(P)-binding domain"/>
    <property type="match status" value="1"/>
</dbReference>
<evidence type="ECO:0000313" key="2">
    <source>
        <dbReference type="EMBL" id="CDG41118.1"/>
    </source>
</evidence>
<reference evidence="2 3" key="2">
    <citation type="journal article" date="2014" name="PLoS ONE">
        <title>Evolution of mitochondria reconstructed from the energy metabolism of living bacteria.</title>
        <authorList>
            <person name="Degli Esposti M."/>
            <person name="Chouaia B."/>
            <person name="Comandatore F."/>
            <person name="Crotti E."/>
            <person name="Sassera D."/>
            <person name="Lievens P.M."/>
            <person name="Daffonchio D."/>
            <person name="Bandi C."/>
        </authorList>
    </citation>
    <scope>NUCLEOTIDE SEQUENCE [LARGE SCALE GENOMIC DNA]</scope>
    <source>
        <strain evidence="2 3">SF2.1</strain>
    </source>
</reference>
<dbReference type="EMBL" id="CBLX010000027">
    <property type="protein sequence ID" value="CDG41118.1"/>
    <property type="molecule type" value="Genomic_DNA"/>
</dbReference>
<sequence length="477" mass="51581">MGSALPPYPVAIIGGGASGAMVAYHLLRLRPDLVADQVAIIEPRAQLGAGLAYGTQDPQHRINVPASRMSLDTSVPGDFRAWLDLDALSATDPDAFLPSGDLYPSRAQFGRYVAARLAPEITSGRLRHIRAEALDITRDRLWRIALSDGPPILAERLVIALTHPAPALPVPLRTLAHDRRVIANPWRDDALSRIGVQDRVAIIGTGLTMADVVASLTARGHHGPIVAFSRRGLRPRAHAAEASALSELLPIAPAPTARGLLRHVRQALRDHADLSWHEVIDAVRRQGLVLWSALSLPERRRLIRHLRPFWDVHRFRIAPQIDAILTQRLAEKTLNLRAARLASAEISEDGVRLRIQPRDGTKLGEPSFPLVVDHVINTTGPDHAGIVAHIPVLRSLAAQGALAPDPTGLGLHTSLDHHALSDGHKVDSVLIAGPLSRGTFGELMGLPEVTENAQSVARHLAALLSPATQRLPDEVRS</sequence>
<dbReference type="InterPro" id="IPR038732">
    <property type="entry name" value="HpyO/CreE_NAD-binding"/>
</dbReference>
<accession>A0A060QK29</accession>
<comment type="caution">
    <text evidence="2">The sequence shown here is derived from an EMBL/GenBank/DDBJ whole genome shotgun (WGS) entry which is preliminary data.</text>
</comment>
<dbReference type="eggNOG" id="COG4529">
    <property type="taxonomic scope" value="Bacteria"/>
</dbReference>
<dbReference type="RefSeq" id="WP_035444541.1">
    <property type="nucleotide sequence ID" value="NZ_CBLX010000027.1"/>
</dbReference>
<organism evidence="2 3">
    <name type="scientific">Asaia bogorensis</name>
    <dbReference type="NCBI Taxonomy" id="91915"/>
    <lineage>
        <taxon>Bacteria</taxon>
        <taxon>Pseudomonadati</taxon>
        <taxon>Pseudomonadota</taxon>
        <taxon>Alphaproteobacteria</taxon>
        <taxon>Acetobacterales</taxon>
        <taxon>Acetobacteraceae</taxon>
        <taxon>Asaia</taxon>
    </lineage>
</organism>
<name>A0A060QK29_9PROT</name>
<evidence type="ECO:0000259" key="1">
    <source>
        <dbReference type="Pfam" id="PF13454"/>
    </source>
</evidence>
<evidence type="ECO:0000313" key="3">
    <source>
        <dbReference type="Proteomes" id="UP000027583"/>
    </source>
</evidence>
<dbReference type="InterPro" id="IPR036188">
    <property type="entry name" value="FAD/NAD-bd_sf"/>
</dbReference>
<dbReference type="PANTHER" id="PTHR40254">
    <property type="entry name" value="BLR0577 PROTEIN"/>
    <property type="match status" value="1"/>
</dbReference>
<dbReference type="SUPFAM" id="SSF51905">
    <property type="entry name" value="FAD/NAD(P)-binding domain"/>
    <property type="match status" value="1"/>
</dbReference>
<reference evidence="2 3" key="1">
    <citation type="journal article" date="2014" name="Genome Biol. Evol.">
        <title>Acetic acid bacteria genomes reveal functional traits for adaptation to life in insect guts.</title>
        <authorList>
            <person name="Chouaia B."/>
            <person name="Gaiarsa S."/>
            <person name="Crotti E."/>
            <person name="Comandatore F."/>
            <person name="Degli Esposti M."/>
            <person name="Ricci I."/>
            <person name="Alma A."/>
            <person name="Favia G."/>
            <person name="Bandi C."/>
            <person name="Daffonchio D."/>
        </authorList>
    </citation>
    <scope>NUCLEOTIDE SEQUENCE [LARGE SCALE GENOMIC DNA]</scope>
    <source>
        <strain evidence="2 3">SF2.1</strain>
    </source>
</reference>
<dbReference type="Pfam" id="PF13454">
    <property type="entry name" value="NAD_binding_9"/>
    <property type="match status" value="1"/>
</dbReference>
<proteinExistence type="predicted"/>
<feature type="domain" description="FAD-dependent urate hydroxylase HpyO/Asp monooxygenase CreE-like FAD/NAD(P)-binding" evidence="1">
    <location>
        <begin position="11"/>
        <end position="163"/>
    </location>
</feature>
<protein>
    <recommendedName>
        <fullName evidence="1">FAD-dependent urate hydroxylase HpyO/Asp monooxygenase CreE-like FAD/NAD(P)-binding domain-containing protein</fullName>
    </recommendedName>
</protein>
<gene>
    <name evidence="2" type="ORF">ASAP_3073</name>
</gene>